<evidence type="ECO:0000313" key="3">
    <source>
        <dbReference type="Proteomes" id="UP001501251"/>
    </source>
</evidence>
<sequence length="96" mass="10068">MIAPSATAFGGGQKQRGDARPGVIGQFMATNHVLYPVTRSLWRQANGVTAGESEGPQGLSPGVWGEAPINHGLSVMRAQCDDPARPKTPVAPFNTQ</sequence>
<evidence type="ECO:0000313" key="2">
    <source>
        <dbReference type="EMBL" id="GAA4192528.1"/>
    </source>
</evidence>
<keyword evidence="3" id="KW-1185">Reference proteome</keyword>
<reference evidence="3" key="1">
    <citation type="journal article" date="2019" name="Int. J. Syst. Evol. Microbiol.">
        <title>The Global Catalogue of Microorganisms (GCM) 10K type strain sequencing project: providing services to taxonomists for standard genome sequencing and annotation.</title>
        <authorList>
            <consortium name="The Broad Institute Genomics Platform"/>
            <consortium name="The Broad Institute Genome Sequencing Center for Infectious Disease"/>
            <person name="Wu L."/>
            <person name="Ma J."/>
        </authorList>
    </citation>
    <scope>NUCLEOTIDE SEQUENCE [LARGE SCALE GENOMIC DNA]</scope>
    <source>
        <strain evidence="3">JCM 17388</strain>
    </source>
</reference>
<feature type="region of interest" description="Disordered" evidence="1">
    <location>
        <begin position="1"/>
        <end position="20"/>
    </location>
</feature>
<evidence type="ECO:0000256" key="1">
    <source>
        <dbReference type="SAM" id="MobiDB-lite"/>
    </source>
</evidence>
<accession>A0ABP8AX38</accession>
<organism evidence="2 3">
    <name type="scientific">Streptosporangium oxazolinicum</name>
    <dbReference type="NCBI Taxonomy" id="909287"/>
    <lineage>
        <taxon>Bacteria</taxon>
        <taxon>Bacillati</taxon>
        <taxon>Actinomycetota</taxon>
        <taxon>Actinomycetes</taxon>
        <taxon>Streptosporangiales</taxon>
        <taxon>Streptosporangiaceae</taxon>
        <taxon>Streptosporangium</taxon>
    </lineage>
</organism>
<name>A0ABP8AX38_9ACTN</name>
<protein>
    <submittedName>
        <fullName evidence="2">Uncharacterized protein</fullName>
    </submittedName>
</protein>
<comment type="caution">
    <text evidence="2">The sequence shown here is derived from an EMBL/GenBank/DDBJ whole genome shotgun (WGS) entry which is preliminary data.</text>
</comment>
<dbReference type="EMBL" id="BAABAQ010000005">
    <property type="protein sequence ID" value="GAA4192528.1"/>
    <property type="molecule type" value="Genomic_DNA"/>
</dbReference>
<dbReference type="Proteomes" id="UP001501251">
    <property type="component" value="Unassembled WGS sequence"/>
</dbReference>
<gene>
    <name evidence="2" type="ORF">GCM10022252_34060</name>
</gene>
<proteinExistence type="predicted"/>